<keyword evidence="2" id="KW-1185">Reference proteome</keyword>
<name>A0A9P4M6R0_9PEZI</name>
<dbReference type="PANTHER" id="PTHR42052">
    <property type="entry name" value="ABM DOMAIN-CONTAINING PROTEIN"/>
    <property type="match status" value="1"/>
</dbReference>
<organism evidence="1 2">
    <name type="scientific">Rhizodiscina lignyota</name>
    <dbReference type="NCBI Taxonomy" id="1504668"/>
    <lineage>
        <taxon>Eukaryota</taxon>
        <taxon>Fungi</taxon>
        <taxon>Dikarya</taxon>
        <taxon>Ascomycota</taxon>
        <taxon>Pezizomycotina</taxon>
        <taxon>Dothideomycetes</taxon>
        <taxon>Pleosporomycetidae</taxon>
        <taxon>Aulographales</taxon>
        <taxon>Rhizodiscinaceae</taxon>
        <taxon>Rhizodiscina</taxon>
    </lineage>
</organism>
<evidence type="ECO:0008006" key="3">
    <source>
        <dbReference type="Google" id="ProtNLM"/>
    </source>
</evidence>
<dbReference type="Proteomes" id="UP000799772">
    <property type="component" value="Unassembled WGS sequence"/>
</dbReference>
<dbReference type="AlphaFoldDB" id="A0A9P4M6R0"/>
<dbReference type="EMBL" id="ML978125">
    <property type="protein sequence ID" value="KAF2099583.1"/>
    <property type="molecule type" value="Genomic_DNA"/>
</dbReference>
<dbReference type="PANTHER" id="PTHR42052:SF1">
    <property type="entry name" value="ABM DOMAIN-CONTAINING PROTEIN"/>
    <property type="match status" value="1"/>
</dbReference>
<gene>
    <name evidence="1" type="ORF">NA57DRAFT_75084</name>
</gene>
<dbReference type="OrthoDB" id="3542212at2759"/>
<reference evidence="1" key="1">
    <citation type="journal article" date="2020" name="Stud. Mycol.">
        <title>101 Dothideomycetes genomes: a test case for predicting lifestyles and emergence of pathogens.</title>
        <authorList>
            <person name="Haridas S."/>
            <person name="Albert R."/>
            <person name="Binder M."/>
            <person name="Bloem J."/>
            <person name="Labutti K."/>
            <person name="Salamov A."/>
            <person name="Andreopoulos B."/>
            <person name="Baker S."/>
            <person name="Barry K."/>
            <person name="Bills G."/>
            <person name="Bluhm B."/>
            <person name="Cannon C."/>
            <person name="Castanera R."/>
            <person name="Culley D."/>
            <person name="Daum C."/>
            <person name="Ezra D."/>
            <person name="Gonzalez J."/>
            <person name="Henrissat B."/>
            <person name="Kuo A."/>
            <person name="Liang C."/>
            <person name="Lipzen A."/>
            <person name="Lutzoni F."/>
            <person name="Magnuson J."/>
            <person name="Mondo S."/>
            <person name="Nolan M."/>
            <person name="Ohm R."/>
            <person name="Pangilinan J."/>
            <person name="Park H.-J."/>
            <person name="Ramirez L."/>
            <person name="Alfaro M."/>
            <person name="Sun H."/>
            <person name="Tritt A."/>
            <person name="Yoshinaga Y."/>
            <person name="Zwiers L.-H."/>
            <person name="Turgeon B."/>
            <person name="Goodwin S."/>
            <person name="Spatafora J."/>
            <person name="Crous P."/>
            <person name="Grigoriev I."/>
        </authorList>
    </citation>
    <scope>NUCLEOTIDE SEQUENCE</scope>
    <source>
        <strain evidence="1">CBS 133067</strain>
    </source>
</reference>
<protein>
    <recommendedName>
        <fullName evidence="3">ABM domain-containing protein</fullName>
    </recommendedName>
</protein>
<dbReference type="Gene3D" id="3.30.70.100">
    <property type="match status" value="1"/>
</dbReference>
<comment type="caution">
    <text evidence="1">The sequence shown here is derived from an EMBL/GenBank/DDBJ whole genome shotgun (WGS) entry which is preliminary data.</text>
</comment>
<sequence length="197" mass="23251">MPVSEIGLLKLKPTASLDDPKLRAMLTQIKNRLQDFTSFPFYYLQQVEDPSFIYLLGQWESLAQHYKDLHSSTEWREMVPTMQKYFEFQWMAHFDFVLDDLRVEAPLVQVGRFLVKEGKRGEVERRFERSQRSIGQAVTDGKVVSGWKVDEGRKKEEFVLLSPWKEVPQKEVFGEYFKIDDLVDEVDIKHMRIVNSV</sequence>
<evidence type="ECO:0000313" key="1">
    <source>
        <dbReference type="EMBL" id="KAF2099583.1"/>
    </source>
</evidence>
<evidence type="ECO:0000313" key="2">
    <source>
        <dbReference type="Proteomes" id="UP000799772"/>
    </source>
</evidence>
<proteinExistence type="predicted"/>
<accession>A0A9P4M6R0</accession>